<organism evidence="1 2">
    <name type="scientific">Nitrospira tepida</name>
    <dbReference type="NCBI Taxonomy" id="2973512"/>
    <lineage>
        <taxon>Bacteria</taxon>
        <taxon>Pseudomonadati</taxon>
        <taxon>Nitrospirota</taxon>
        <taxon>Nitrospiria</taxon>
        <taxon>Nitrospirales</taxon>
        <taxon>Nitrospiraceae</taxon>
        <taxon>Nitrospira</taxon>
    </lineage>
</organism>
<dbReference type="KEGG" id="nti:DNFV4_01493"/>
<dbReference type="EMBL" id="OX365700">
    <property type="protein sequence ID" value="CAI4031062.1"/>
    <property type="molecule type" value="Genomic_DNA"/>
</dbReference>
<name>A0AA86MXW8_9BACT</name>
<accession>A0AA86MXW8</accession>
<dbReference type="Proteomes" id="UP001179121">
    <property type="component" value="Chromosome"/>
</dbReference>
<evidence type="ECO:0000313" key="1">
    <source>
        <dbReference type="EMBL" id="CAI4031062.1"/>
    </source>
</evidence>
<proteinExistence type="predicted"/>
<reference evidence="1" key="1">
    <citation type="submission" date="2022-10" db="EMBL/GenBank/DDBJ databases">
        <authorList>
            <person name="Koch H."/>
        </authorList>
    </citation>
    <scope>NUCLEOTIDE SEQUENCE</scope>
    <source>
        <strain evidence="1">DNF</strain>
    </source>
</reference>
<gene>
    <name evidence="1" type="ORF">DNFV4_01493</name>
</gene>
<protein>
    <submittedName>
        <fullName evidence="1">Uncharacterized protein</fullName>
    </submittedName>
</protein>
<sequence length="89" mass="9661">MAKGAWCPHCSKLTFHDKGSLSVCSSCQAVGWSWQKAVRHMGKGKGNKCPNCGNQTLHRVGEATSPKGKYVHGIRRCGVCDYSLIEPAQ</sequence>
<evidence type="ECO:0000313" key="2">
    <source>
        <dbReference type="Proteomes" id="UP001179121"/>
    </source>
</evidence>
<dbReference type="AlphaFoldDB" id="A0AA86MXW8"/>
<keyword evidence="2" id="KW-1185">Reference proteome</keyword>